<dbReference type="GO" id="GO:0036376">
    <property type="term" value="P:sodium ion export across plasma membrane"/>
    <property type="evidence" value="ECO:0007669"/>
    <property type="project" value="InterPro"/>
</dbReference>
<proteinExistence type="predicted"/>
<accession>A0A498R8Y4</accession>
<dbReference type="RefSeq" id="WP_122628765.1">
    <property type="nucleotide sequence ID" value="NZ_UPPP01000082.1"/>
</dbReference>
<evidence type="ECO:0000256" key="3">
    <source>
        <dbReference type="ARBA" id="ARBA00022692"/>
    </source>
</evidence>
<evidence type="ECO:0000256" key="1">
    <source>
        <dbReference type="ARBA" id="ARBA00004236"/>
    </source>
</evidence>
<protein>
    <submittedName>
        <fullName evidence="6">Sodium ion-translocating decarboxylase</fullName>
    </submittedName>
</protein>
<evidence type="ECO:0000256" key="2">
    <source>
        <dbReference type="ARBA" id="ARBA00022475"/>
    </source>
</evidence>
<organism evidence="6 7">
    <name type="scientific">Lucifera butyrica</name>
    <dbReference type="NCBI Taxonomy" id="1351585"/>
    <lineage>
        <taxon>Bacteria</taxon>
        <taxon>Bacillati</taxon>
        <taxon>Bacillota</taxon>
        <taxon>Negativicutes</taxon>
        <taxon>Veillonellales</taxon>
        <taxon>Veillonellaceae</taxon>
        <taxon>Lucifera</taxon>
    </lineage>
</organism>
<dbReference type="EMBL" id="UPPP01000082">
    <property type="protein sequence ID" value="VBB07841.1"/>
    <property type="molecule type" value="Genomic_DNA"/>
</dbReference>
<keyword evidence="5" id="KW-0472">Membrane</keyword>
<dbReference type="GO" id="GO:0005886">
    <property type="term" value="C:plasma membrane"/>
    <property type="evidence" value="ECO:0007669"/>
    <property type="project" value="UniProtKB-SubCell"/>
</dbReference>
<keyword evidence="3" id="KW-0812">Transmembrane</keyword>
<reference evidence="6 7" key="1">
    <citation type="submission" date="2018-06" db="EMBL/GenBank/DDBJ databases">
        <authorList>
            <person name="Strepis N."/>
        </authorList>
    </citation>
    <scope>NUCLEOTIDE SEQUENCE [LARGE SCALE GENOMIC DNA]</scope>
    <source>
        <strain evidence="6">LUCI</strain>
    </source>
</reference>
<dbReference type="InterPro" id="IPR005899">
    <property type="entry name" value="Na_pump_deCOase"/>
</dbReference>
<keyword evidence="7" id="KW-1185">Reference proteome</keyword>
<evidence type="ECO:0000313" key="7">
    <source>
        <dbReference type="Proteomes" id="UP000277811"/>
    </source>
</evidence>
<dbReference type="AlphaFoldDB" id="A0A498R8Y4"/>
<comment type="subcellular location">
    <subcellularLocation>
        <location evidence="1">Cell membrane</location>
    </subcellularLocation>
</comment>
<evidence type="ECO:0000313" key="6">
    <source>
        <dbReference type="EMBL" id="VBB07841.1"/>
    </source>
</evidence>
<dbReference type="GO" id="GO:0015081">
    <property type="term" value="F:sodium ion transmembrane transporter activity"/>
    <property type="evidence" value="ECO:0007669"/>
    <property type="project" value="InterPro"/>
</dbReference>
<keyword evidence="4" id="KW-1133">Transmembrane helix</keyword>
<dbReference type="OrthoDB" id="1683963at2"/>
<evidence type="ECO:0000256" key="4">
    <source>
        <dbReference type="ARBA" id="ARBA00022989"/>
    </source>
</evidence>
<gene>
    <name evidence="6" type="ORF">LUCI_3106</name>
</gene>
<keyword evidence="2" id="KW-1003">Cell membrane</keyword>
<name>A0A498R8Y4_9FIRM</name>
<dbReference type="Pfam" id="PF04277">
    <property type="entry name" value="OAD_gamma"/>
    <property type="match status" value="1"/>
</dbReference>
<sequence length="97" mass="10751">MMWLILIIIIVALFMLLRKKPVEEANQAADLSPSTAHMAGTATHVSQADHENDELVAVIMAAIAEFEGTTEFQVLRITHSSPSWTLTSRQELVHGRL</sequence>
<dbReference type="Proteomes" id="UP000277811">
    <property type="component" value="Unassembled WGS sequence"/>
</dbReference>
<evidence type="ECO:0000256" key="5">
    <source>
        <dbReference type="ARBA" id="ARBA00023136"/>
    </source>
</evidence>